<proteinExistence type="predicted"/>
<accession>Q9SRP1</accession>
<dbReference type="EMBL" id="AC009895">
    <property type="protein sequence ID" value="AAF01595.1"/>
    <property type="molecule type" value="Genomic_DNA"/>
</dbReference>
<reference key="1">
    <citation type="journal article" date="2000" name="Nature">
        <title>Sequence and analysis of chromosome 3 of the plant Arabidopsis thaliana.</title>
        <authorList>
            <consortium name="European Union Chromosome 3 Arabidopsis Sequencing Consortium"/>
            <consortium name="Institute for Genomic Research"/>
            <consortium name="Kazusa DNA Research Institute"/>
            <person name="Salanoubat M."/>
            <person name="Lemcke K."/>
            <person name="Rieger M."/>
            <person name="Ansorge W."/>
            <person name="Unseld M."/>
            <person name="Fartmann B."/>
            <person name="Valle G."/>
            <person name="Blocker H."/>
            <person name="Perez-Alonso M."/>
            <person name="Obermaier B."/>
            <person name="Delseny M."/>
            <person name="Boutry M."/>
            <person name="Grivell L.A."/>
            <person name="Mache R."/>
            <person name="Puigdomenech P."/>
            <person name="De Simone V."/>
            <person name="Choisne N."/>
            <person name="Artiguenave F."/>
            <person name="Robert C."/>
            <person name="Brottier P."/>
            <person name="Wincker P."/>
            <person name="Cattolico L."/>
            <person name="Weissenbach J."/>
            <person name="Saurin W."/>
            <person name="Quetier F."/>
            <person name="Schafer M."/>
            <person name="Muller-Auer S."/>
            <person name="Gabel C."/>
            <person name="Fuchs M."/>
            <person name="Benes V."/>
            <person name="Wurmbach E."/>
            <person name="Drzonek H."/>
            <person name="Erfle H."/>
            <person name="Jordan N."/>
            <person name="Bangert S."/>
            <person name="Wiedelmann R."/>
            <person name="Kranz H."/>
            <person name="Voss H."/>
            <person name="Holland R."/>
            <person name="Brandt P."/>
            <person name="Nyakatura G."/>
            <person name="Vezzi A."/>
            <person name="D'Angelo M."/>
            <person name="Pallavicini A."/>
            <person name="Toppo S."/>
            <person name="Simionati B."/>
            <person name="Conrad A."/>
            <person name="Hornischer K."/>
            <person name="Kauer G."/>
            <person name="Lohnert T.H."/>
            <person name="Nordsiek G."/>
            <person name="Reichelt J."/>
            <person name="Scharfe M."/>
            <person name="Schon O."/>
            <person name="Bargues M."/>
            <person name="Terol J."/>
            <person name="Climent J."/>
            <person name="Navarro P."/>
            <person name="Collado C."/>
            <person name="Perez-Perez A."/>
            <person name="Ottenwalder B."/>
            <person name="Duchemin D."/>
            <person name="Cooke R."/>
            <person name="Laudie M."/>
            <person name="Berger-Llauro C."/>
            <person name="Purnelle B."/>
            <person name="Masuy D."/>
            <person name="de Haan M."/>
            <person name="Maarse A.C."/>
            <person name="Alcaraz J.P."/>
            <person name="Cottet A."/>
            <person name="Casacuberta E."/>
            <person name="Monfort A."/>
            <person name="Argiriou A."/>
            <person name="flores M."/>
            <person name="Liguori R."/>
            <person name="Vitale D."/>
            <person name="Mannhaupt G."/>
            <person name="Haase D."/>
            <person name="Schoof H."/>
            <person name="Rudd S."/>
            <person name="Zaccaria P."/>
            <person name="Mewes H.W."/>
            <person name="Mayer K.F."/>
            <person name="Kaul S."/>
            <person name="Town C.D."/>
            <person name="Koo H.L."/>
            <person name="Tallon L.J."/>
            <person name="Jenkins J."/>
            <person name="Rooney T."/>
            <person name="Rizzo M."/>
            <person name="Walts A."/>
            <person name="Utterback T."/>
            <person name="Fujii C.Y."/>
            <person name="Shea T.P."/>
            <person name="Creasy T.H."/>
            <person name="Haas B."/>
            <person name="Maiti R."/>
            <person name="Wu D."/>
            <person name="Peterson J."/>
            <person name="Van Aken S."/>
            <person name="Pai G."/>
            <person name="Militscher J."/>
            <person name="Sellers P."/>
            <person name="Gill J.E."/>
            <person name="Feldblyum T.V."/>
            <person name="Preuss D."/>
            <person name="Lin X."/>
            <person name="Nierman W.C."/>
            <person name="Salzberg S.L."/>
            <person name="White O."/>
            <person name="Venter J.C."/>
            <person name="Fraser C.M."/>
            <person name="Kaneko T."/>
            <person name="Nakamura Y."/>
            <person name="Sato S."/>
            <person name="Kato T."/>
            <person name="Asamizu E."/>
            <person name="Sasamoto S."/>
            <person name="Kimura T."/>
            <person name="Idesawa K."/>
            <person name="Kawashima K."/>
            <person name="Kishida Y."/>
            <person name="Kiyokawa C."/>
            <person name="Kohara M."/>
            <person name="Matsumoto M."/>
            <person name="Matsuno A."/>
            <person name="Muraki A."/>
            <person name="Nakayama S."/>
            <person name="Nakazaki N."/>
            <person name="Shinpo S."/>
            <person name="Takeuchi C."/>
            <person name="Wada T."/>
            <person name="Watanabe A."/>
            <person name="Yamada M."/>
            <person name="Yasuda M."/>
            <person name="Tabata S."/>
        </authorList>
    </citation>
    <scope>NUCLEOTIDE SEQUENCE [LARGE SCALE GENOMIC DNA]</scope>
    <source>
        <strain>cv. Columbia</strain>
    </source>
</reference>
<reference evidence="1" key="2">
    <citation type="submission" date="2001-01" db="EMBL/GenBank/DDBJ databases">
        <title>Arabidopsis thaliana chromosome III BAC T21P5 genomic sequence.</title>
        <authorList>
            <person name="Lin X."/>
            <person name="Kaul S."/>
            <person name="Town C.D."/>
            <person name="Benito M.-I."/>
            <person name="Creasy T.H."/>
            <person name="Haas B."/>
            <person name="Ronning C.M."/>
            <person name="Koo H."/>
            <person name="Fujii C.Y."/>
            <person name="Utterback T.R."/>
            <person name="Barnstead M.E."/>
            <person name="Bowman C.L."/>
            <person name="White O."/>
            <person name="Nierman W.C."/>
            <person name="Fraser C.M."/>
        </authorList>
    </citation>
    <scope>NUCLEOTIDE SEQUENCE</scope>
</reference>
<dbReference type="ExpressionAtlas" id="Q9SRP1">
    <property type="expression patterns" value="baseline and differential"/>
</dbReference>
<sequence>MSHTDRHRKKLRTLMDSTYKFVVAQLHTFSSLSLDSFCGISPERLLCERSTFSRFPKLCGINPEMSLYERPKFVRFRNFFCPRYVDLKACITRIEENGYGANLAPWLSSPPDRLQTMQIDSYIARKELSVAESKVLERNNIKLCT</sequence>
<protein>
    <submittedName>
        <fullName evidence="1">T21P5.21 protein</fullName>
    </submittedName>
</protein>
<dbReference type="AlphaFoldDB" id="Q9SRP1"/>
<evidence type="ECO:0000313" key="1">
    <source>
        <dbReference type="EMBL" id="AAF01595.1"/>
    </source>
</evidence>
<gene>
    <name evidence="1" type="primary">T21P5.21</name>
</gene>
<name>Q9SRP1_ARATH</name>
<organism evidence="1">
    <name type="scientific">Arabidopsis thaliana</name>
    <name type="common">Mouse-ear cress</name>
    <dbReference type="NCBI Taxonomy" id="3702"/>
    <lineage>
        <taxon>Eukaryota</taxon>
        <taxon>Viridiplantae</taxon>
        <taxon>Streptophyta</taxon>
        <taxon>Embryophyta</taxon>
        <taxon>Tracheophyta</taxon>
        <taxon>Spermatophyta</taxon>
        <taxon>Magnoliopsida</taxon>
        <taxon>eudicotyledons</taxon>
        <taxon>Gunneridae</taxon>
        <taxon>Pentapetalae</taxon>
        <taxon>rosids</taxon>
        <taxon>malvids</taxon>
        <taxon>Brassicales</taxon>
        <taxon>Brassicaceae</taxon>
        <taxon>Camelineae</taxon>
        <taxon>Arabidopsis</taxon>
    </lineage>
</organism>